<gene>
    <name evidence="3" type="ORF">GS8_3354</name>
</gene>
<dbReference type="InterPro" id="IPR009492">
    <property type="entry name" value="TniQ"/>
</dbReference>
<sequence length="622" mass="72753">MLPFFPTPYPDELLYSVLARYHIWSRNFSLKDTIDDLFGRKTASAVIDLPNNLKAISDQLPEGSINTPDRFIQKHTLFPLFKPFLPKERVDKLIHSMINGGDIHARIGVMASSISSPKFLRYCPECVNEDERKYGEPYWHRTHQVPGVEICPIHQTFLIESNIATTARQNKHEFIALDCKLTEQSVSKKANKKEFEHEMAIAEAVYWLLNNDVPVLGTEKIHNRYINYLKKMNLTAAASRRVRQKELMEAFRHFYGHDLLEKLNCAINYGQDNWLSKLVRKPRTTAHPIKHILLIRFIGLIPAQFFEEDMVYHPFEEGPWLCLNAAADHYKQPVIDDCKVTRDYKTGVPVGTFTCSCGFVYSRRGPDKEKSDRFKIGRIKEFGPVWREKLIQLKIKEERGLRETARILNVDPGTVKNQLEKLKQEEMDTPSANDFEIKRNKYRTNWLKAVESNEGKPKTEIRKIAQAEYAWLYRHDREWLDKNSPDPLKRKKYSDNRVDWAKRDNEIAEKVKEVANEELNNLSKKPERLTISLIGKRIGELSLLQKHLNKLPKTKKLLDSVTESIEEFQIRRVKYVAQQIREREELVREWMIVREAGLRPGYSEKVKQAIEAEIEKEMKIII</sequence>
<dbReference type="Proteomes" id="UP000773850">
    <property type="component" value="Unassembled WGS sequence"/>
</dbReference>
<reference evidence="3 4" key="1">
    <citation type="submission" date="2016-03" db="EMBL/GenBank/DDBJ databases">
        <title>Spore heat resistance.</title>
        <authorList>
            <person name="Boekhorst J."/>
            <person name="Berendsen E.M."/>
            <person name="Wells-Bennik M.H."/>
            <person name="Kuipers O.P."/>
        </authorList>
    </citation>
    <scope>NUCLEOTIDE SEQUENCE [LARGE SCALE GENOMIC DNA]</scope>
    <source>
        <strain evidence="3 4">GS8</strain>
    </source>
</reference>
<feature type="domain" description="TniQ" evidence="1">
    <location>
        <begin position="3"/>
        <end position="158"/>
    </location>
</feature>
<evidence type="ECO:0000259" key="1">
    <source>
        <dbReference type="Pfam" id="PF06527"/>
    </source>
</evidence>
<dbReference type="Pfam" id="PF15978">
    <property type="entry name" value="TnsD"/>
    <property type="match status" value="1"/>
</dbReference>
<keyword evidence="4" id="KW-1185">Reference proteome</keyword>
<accession>A0ABQ7HAT4</accession>
<dbReference type="Pfam" id="PF06527">
    <property type="entry name" value="TniQ"/>
    <property type="match status" value="1"/>
</dbReference>
<dbReference type="RefSeq" id="WP_121678373.1">
    <property type="nucleotide sequence ID" value="NZ_RCTG01000086.1"/>
</dbReference>
<protein>
    <submittedName>
        <fullName evidence="3">Tn7-like transposition protein D</fullName>
    </submittedName>
</protein>
<dbReference type="EMBL" id="LUCS01000042">
    <property type="protein sequence ID" value="KAF6509302.1"/>
    <property type="molecule type" value="Genomic_DNA"/>
</dbReference>
<name>A0ABQ7HAT4_GEOSE</name>
<comment type="caution">
    <text evidence="3">The sequence shown here is derived from an EMBL/GenBank/DDBJ whole genome shotgun (WGS) entry which is preliminary data.</text>
</comment>
<dbReference type="InterPro" id="IPR032750">
    <property type="entry name" value="TnsD_C"/>
</dbReference>
<evidence type="ECO:0000313" key="4">
    <source>
        <dbReference type="Proteomes" id="UP000773850"/>
    </source>
</evidence>
<evidence type="ECO:0000313" key="3">
    <source>
        <dbReference type="EMBL" id="KAF6509302.1"/>
    </source>
</evidence>
<feature type="domain" description="Transposon Tn7 transposition protein TnsD C-terminal" evidence="2">
    <location>
        <begin position="201"/>
        <end position="558"/>
    </location>
</feature>
<proteinExistence type="predicted"/>
<evidence type="ECO:0000259" key="2">
    <source>
        <dbReference type="Pfam" id="PF15978"/>
    </source>
</evidence>
<organism evidence="3 4">
    <name type="scientific">Geobacillus stearothermophilus</name>
    <name type="common">Bacillus stearothermophilus</name>
    <dbReference type="NCBI Taxonomy" id="1422"/>
    <lineage>
        <taxon>Bacteria</taxon>
        <taxon>Bacillati</taxon>
        <taxon>Bacillota</taxon>
        <taxon>Bacilli</taxon>
        <taxon>Bacillales</taxon>
        <taxon>Anoxybacillaceae</taxon>
        <taxon>Geobacillus</taxon>
    </lineage>
</organism>